<keyword evidence="1" id="KW-0732">Signal</keyword>
<dbReference type="AlphaFoldDB" id="A0A444MDJ6"/>
<name>A0A444MDJ6_9RHOB</name>
<protein>
    <recommendedName>
        <fullName evidence="4">Elongation factor P</fullName>
    </recommendedName>
</protein>
<reference evidence="2 3" key="1">
    <citation type="journal article" date="2015" name="Int. J. Syst. Evol. Microbiol.">
        <title>Gemmobacter intermedius sp. nov., isolated from a white stork (Ciconia ciconia).</title>
        <authorList>
            <person name="Kampfer P."/>
            <person name="Jerzak L."/>
            <person name="Wilharm G."/>
            <person name="Golke J."/>
            <person name="Busse H.J."/>
            <person name="Glaeser S.P."/>
        </authorList>
    </citation>
    <scope>NUCLEOTIDE SEQUENCE [LARGE SCALE GENOMIC DNA]</scope>
    <source>
        <strain evidence="2 3">119/4</strain>
    </source>
</reference>
<evidence type="ECO:0000256" key="1">
    <source>
        <dbReference type="SAM" id="SignalP"/>
    </source>
</evidence>
<evidence type="ECO:0000313" key="2">
    <source>
        <dbReference type="EMBL" id="RWY42465.1"/>
    </source>
</evidence>
<gene>
    <name evidence="2" type="ORF">EP867_06955</name>
</gene>
<dbReference type="EMBL" id="SBLC01000007">
    <property type="protein sequence ID" value="RWY42465.1"/>
    <property type="molecule type" value="Genomic_DNA"/>
</dbReference>
<feature type="signal peptide" evidence="1">
    <location>
        <begin position="1"/>
        <end position="17"/>
    </location>
</feature>
<feature type="chain" id="PRO_5019341043" description="Elongation factor P" evidence="1">
    <location>
        <begin position="18"/>
        <end position="113"/>
    </location>
</feature>
<dbReference type="Proteomes" id="UP000287168">
    <property type="component" value="Unassembled WGS sequence"/>
</dbReference>
<organism evidence="2 3">
    <name type="scientific">Falsigemmobacter intermedius</name>
    <dbReference type="NCBI Taxonomy" id="1553448"/>
    <lineage>
        <taxon>Bacteria</taxon>
        <taxon>Pseudomonadati</taxon>
        <taxon>Pseudomonadota</taxon>
        <taxon>Alphaproteobacteria</taxon>
        <taxon>Rhodobacterales</taxon>
        <taxon>Paracoccaceae</taxon>
        <taxon>Falsigemmobacter</taxon>
    </lineage>
</organism>
<sequence length="113" mass="12108">MKALALLLLLWPALAQALPEGAFHCLWDEGDTRRKILLTLDRDGSFLLQSPRGALLGAGRAESRKDGVIFLYASASTFPAGPGITFAFRLREKDGGLIPAEGQGLSCKAAPER</sequence>
<comment type="caution">
    <text evidence="2">The sequence shown here is derived from an EMBL/GenBank/DDBJ whole genome shotgun (WGS) entry which is preliminary data.</text>
</comment>
<keyword evidence="3" id="KW-1185">Reference proteome</keyword>
<evidence type="ECO:0000313" key="3">
    <source>
        <dbReference type="Proteomes" id="UP000287168"/>
    </source>
</evidence>
<accession>A0A444MDJ6</accession>
<proteinExistence type="predicted"/>
<dbReference type="RefSeq" id="WP_128487521.1">
    <property type="nucleotide sequence ID" value="NZ_JBHLXB010000016.1"/>
</dbReference>
<evidence type="ECO:0008006" key="4">
    <source>
        <dbReference type="Google" id="ProtNLM"/>
    </source>
</evidence>
<dbReference type="OrthoDB" id="9848095at2"/>